<evidence type="ECO:0000313" key="2">
    <source>
        <dbReference type="EMBL" id="GHH60291.1"/>
    </source>
</evidence>
<keyword evidence="1" id="KW-0812">Transmembrane</keyword>
<keyword evidence="1" id="KW-1133">Transmembrane helix</keyword>
<proteinExistence type="predicted"/>
<dbReference type="AlphaFoldDB" id="A0A919FBR5"/>
<dbReference type="Proteomes" id="UP000617734">
    <property type="component" value="Unassembled WGS sequence"/>
</dbReference>
<organism evidence="2 3">
    <name type="scientific">Kitasatospora indigofera</name>
    <dbReference type="NCBI Taxonomy" id="67307"/>
    <lineage>
        <taxon>Bacteria</taxon>
        <taxon>Bacillati</taxon>
        <taxon>Actinomycetota</taxon>
        <taxon>Actinomycetes</taxon>
        <taxon>Kitasatosporales</taxon>
        <taxon>Streptomycetaceae</taxon>
        <taxon>Kitasatospora</taxon>
    </lineage>
</organism>
<evidence type="ECO:0000256" key="1">
    <source>
        <dbReference type="SAM" id="Phobius"/>
    </source>
</evidence>
<protein>
    <submittedName>
        <fullName evidence="2">Uncharacterized protein</fullName>
    </submittedName>
</protein>
<sequence length="53" mass="5801">MTAPFAPPPPRPRRAPMVWQFIVLVAASIGFPTAALLYLIGGPRFPDEGERSH</sequence>
<dbReference type="EMBL" id="BNBO01000002">
    <property type="protein sequence ID" value="GHH60291.1"/>
    <property type="molecule type" value="Genomic_DNA"/>
</dbReference>
<keyword evidence="1" id="KW-0472">Membrane</keyword>
<evidence type="ECO:0000313" key="3">
    <source>
        <dbReference type="Proteomes" id="UP000617734"/>
    </source>
</evidence>
<gene>
    <name evidence="2" type="ORF">GCM10018781_04690</name>
</gene>
<reference evidence="2" key="2">
    <citation type="submission" date="2020-09" db="EMBL/GenBank/DDBJ databases">
        <authorList>
            <person name="Sun Q."/>
            <person name="Ohkuma M."/>
        </authorList>
    </citation>
    <scope>NUCLEOTIDE SEQUENCE</scope>
    <source>
        <strain evidence="2">JCM 4646</strain>
    </source>
</reference>
<name>A0A919FBR5_9ACTN</name>
<reference evidence="2" key="1">
    <citation type="journal article" date="2014" name="Int. J. Syst. Evol. Microbiol.">
        <title>Complete genome sequence of Corynebacterium casei LMG S-19264T (=DSM 44701T), isolated from a smear-ripened cheese.</title>
        <authorList>
            <consortium name="US DOE Joint Genome Institute (JGI-PGF)"/>
            <person name="Walter F."/>
            <person name="Albersmeier A."/>
            <person name="Kalinowski J."/>
            <person name="Ruckert C."/>
        </authorList>
    </citation>
    <scope>NUCLEOTIDE SEQUENCE</scope>
    <source>
        <strain evidence="2">JCM 4646</strain>
    </source>
</reference>
<accession>A0A919FBR5</accession>
<feature type="transmembrane region" description="Helical" evidence="1">
    <location>
        <begin position="17"/>
        <end position="41"/>
    </location>
</feature>
<keyword evidence="3" id="KW-1185">Reference proteome</keyword>
<comment type="caution">
    <text evidence="2">The sequence shown here is derived from an EMBL/GenBank/DDBJ whole genome shotgun (WGS) entry which is preliminary data.</text>
</comment>